<dbReference type="SUPFAM" id="SSF46689">
    <property type="entry name" value="Homeodomain-like"/>
    <property type="match status" value="1"/>
</dbReference>
<feature type="domain" description="Myb-like" evidence="2">
    <location>
        <begin position="5"/>
        <end position="58"/>
    </location>
</feature>
<keyword evidence="4" id="KW-1185">Reference proteome</keyword>
<dbReference type="EMBL" id="PVWQ01000001">
    <property type="protein sequence ID" value="RDW93456.1"/>
    <property type="molecule type" value="Genomic_DNA"/>
</dbReference>
<dbReference type="InterPro" id="IPR009057">
    <property type="entry name" value="Homeodomain-like_sf"/>
</dbReference>
<sequence>MSFPRRNNFGEEWTDEENARLWHFRKKYPEITWLEFHQGNFIPNRTYDAIRRKWYAMTHETPEKRFGEEIMVGQKSKIPRVCDSDDIDAESDAEAGDINPNGEVNPVSGHASSGSCLSLTNGQFSFHQKATGVLVSTEKDSAMGVTAHIQKTDSSLPVKFELPANHRPSENRPRHRKIAKTKRPVKSADNPFQQFRRMSLSPEPPLLTGPAMLISQRACQADQKTSTTYLPQKPPNAHLNDPGQHDPRAPMCAPTRSPWVPRQLMNCQRKTSSPLLSEPVSSHSLPDISLKEAKTQPNIYDGPSLDPRKRIARRSVELPDLTPQGARLKSSPPSTVTPSFPNEPGNVDSTLQPYLDQGSTRVSVMELLQRLQHRLATEHVMLEDQIKTMEGKAKVTEESYKQVEAMRHKLEQPQNLVLPDLVTLYGFVELAESMGLSHAPPMNRPDSSIDASQPDRVVKQSIESEDDAN</sequence>
<feature type="region of interest" description="Disordered" evidence="1">
    <location>
        <begin position="90"/>
        <end position="112"/>
    </location>
</feature>
<dbReference type="PROSITE" id="PS50090">
    <property type="entry name" value="MYB_LIKE"/>
    <property type="match status" value="1"/>
</dbReference>
<protein>
    <recommendedName>
        <fullName evidence="2">Myb-like domain-containing protein</fullName>
    </recommendedName>
</protein>
<reference evidence="3 4" key="1">
    <citation type="journal article" date="2018" name="IMA Fungus">
        <title>IMA Genome-F 9: Draft genome sequence of Annulohypoxylon stygium, Aspergillus mulundensis, Berkeleyomyces basicola (syn. Thielaviopsis basicola), Ceratocystis smalleyi, two Cercospora beticola strains, Coleophoma cylindrospora, Fusarium fracticaudum, Phialophora cf. hyalina, and Morchella septimelata.</title>
        <authorList>
            <person name="Wingfield B.D."/>
            <person name="Bills G.F."/>
            <person name="Dong Y."/>
            <person name="Huang W."/>
            <person name="Nel W.J."/>
            <person name="Swalarsk-Parry B.S."/>
            <person name="Vaghefi N."/>
            <person name="Wilken P.M."/>
            <person name="An Z."/>
            <person name="de Beer Z.W."/>
            <person name="De Vos L."/>
            <person name="Chen L."/>
            <person name="Duong T.A."/>
            <person name="Gao Y."/>
            <person name="Hammerbacher A."/>
            <person name="Kikkert J.R."/>
            <person name="Li Y."/>
            <person name="Li H."/>
            <person name="Li K."/>
            <person name="Li Q."/>
            <person name="Liu X."/>
            <person name="Ma X."/>
            <person name="Naidoo K."/>
            <person name="Pethybridge S.J."/>
            <person name="Sun J."/>
            <person name="Steenkamp E.T."/>
            <person name="van der Nest M.A."/>
            <person name="van Wyk S."/>
            <person name="Wingfield M.J."/>
            <person name="Xiong C."/>
            <person name="Yue Q."/>
            <person name="Zhang X."/>
        </authorList>
    </citation>
    <scope>NUCLEOTIDE SEQUENCE [LARGE SCALE GENOMIC DNA]</scope>
    <source>
        <strain evidence="3 4">DSM 5745</strain>
    </source>
</reference>
<feature type="region of interest" description="Disordered" evidence="1">
    <location>
        <begin position="162"/>
        <end position="204"/>
    </location>
</feature>
<dbReference type="Proteomes" id="UP000256690">
    <property type="component" value="Unassembled WGS sequence"/>
</dbReference>
<accession>A0A3D8T4H4</accession>
<dbReference type="RefSeq" id="XP_026608639.1">
    <property type="nucleotide sequence ID" value="XM_026742794.1"/>
</dbReference>
<organism evidence="3 4">
    <name type="scientific">Aspergillus mulundensis</name>
    <dbReference type="NCBI Taxonomy" id="1810919"/>
    <lineage>
        <taxon>Eukaryota</taxon>
        <taxon>Fungi</taxon>
        <taxon>Dikarya</taxon>
        <taxon>Ascomycota</taxon>
        <taxon>Pezizomycotina</taxon>
        <taxon>Eurotiomycetes</taxon>
        <taxon>Eurotiomycetidae</taxon>
        <taxon>Eurotiales</taxon>
        <taxon>Aspergillaceae</taxon>
        <taxon>Aspergillus</taxon>
        <taxon>Aspergillus subgen. Nidulantes</taxon>
    </lineage>
</organism>
<feature type="compositionally biased region" description="Basic residues" evidence="1">
    <location>
        <begin position="173"/>
        <end position="185"/>
    </location>
</feature>
<evidence type="ECO:0000256" key="1">
    <source>
        <dbReference type="SAM" id="MobiDB-lite"/>
    </source>
</evidence>
<feature type="region of interest" description="Disordered" evidence="1">
    <location>
        <begin position="438"/>
        <end position="469"/>
    </location>
</feature>
<feature type="compositionally biased region" description="Low complexity" evidence="1">
    <location>
        <begin position="330"/>
        <end position="340"/>
    </location>
</feature>
<evidence type="ECO:0000259" key="2">
    <source>
        <dbReference type="PROSITE" id="PS50090"/>
    </source>
</evidence>
<proteinExistence type="predicted"/>
<comment type="caution">
    <text evidence="3">The sequence shown here is derived from an EMBL/GenBank/DDBJ whole genome shotgun (WGS) entry which is preliminary data.</text>
</comment>
<feature type="region of interest" description="Disordered" evidence="1">
    <location>
        <begin position="220"/>
        <end position="246"/>
    </location>
</feature>
<dbReference type="GeneID" id="38111148"/>
<evidence type="ECO:0000313" key="4">
    <source>
        <dbReference type="Proteomes" id="UP000256690"/>
    </source>
</evidence>
<gene>
    <name evidence="3" type="ORF">DSM5745_00778</name>
</gene>
<dbReference type="AlphaFoldDB" id="A0A3D8T4H4"/>
<name>A0A3D8T4H4_9EURO</name>
<evidence type="ECO:0000313" key="3">
    <source>
        <dbReference type="EMBL" id="RDW93456.1"/>
    </source>
</evidence>
<feature type="region of interest" description="Disordered" evidence="1">
    <location>
        <begin position="316"/>
        <end position="346"/>
    </location>
</feature>
<dbReference type="InterPro" id="IPR001005">
    <property type="entry name" value="SANT/Myb"/>
</dbReference>